<feature type="non-terminal residue" evidence="2">
    <location>
        <position position="66"/>
    </location>
</feature>
<dbReference type="AlphaFoldDB" id="A0A5E4CXG3"/>
<dbReference type="InterPro" id="IPR027417">
    <property type="entry name" value="P-loop_NTPase"/>
</dbReference>
<dbReference type="InterPro" id="IPR039421">
    <property type="entry name" value="Type_1_exporter"/>
</dbReference>
<comment type="caution">
    <text evidence="2">The sequence shown here is derived from an EMBL/GenBank/DDBJ whole genome shotgun (WGS) entry which is preliminary data.</text>
</comment>
<dbReference type="EMBL" id="CABDUW010002351">
    <property type="protein sequence ID" value="VTJ86465.1"/>
    <property type="molecule type" value="Genomic_DNA"/>
</dbReference>
<dbReference type="Proteomes" id="UP000335636">
    <property type="component" value="Unassembled WGS sequence"/>
</dbReference>
<sequence length="66" mass="7294">DTCEGNLEFQEVSFFYPCRPDVFILRGLSLSIEKGKTVAFVGSSGCGKSTSIQLLQRFYDPVKGQV</sequence>
<feature type="non-terminal residue" evidence="2">
    <location>
        <position position="1"/>
    </location>
</feature>
<keyword evidence="3" id="KW-1185">Reference proteome</keyword>
<dbReference type="GO" id="GO:0015421">
    <property type="term" value="F:ABC-type oligopeptide transporter activity"/>
    <property type="evidence" value="ECO:0007669"/>
    <property type="project" value="TreeGrafter"/>
</dbReference>
<evidence type="ECO:0000313" key="2">
    <source>
        <dbReference type="EMBL" id="VTJ86465.1"/>
    </source>
</evidence>
<organism evidence="2 3">
    <name type="scientific">Marmota monax</name>
    <name type="common">Woodchuck</name>
    <dbReference type="NCBI Taxonomy" id="9995"/>
    <lineage>
        <taxon>Eukaryota</taxon>
        <taxon>Metazoa</taxon>
        <taxon>Chordata</taxon>
        <taxon>Craniata</taxon>
        <taxon>Vertebrata</taxon>
        <taxon>Euteleostomi</taxon>
        <taxon>Mammalia</taxon>
        <taxon>Eutheria</taxon>
        <taxon>Euarchontoglires</taxon>
        <taxon>Glires</taxon>
        <taxon>Rodentia</taxon>
        <taxon>Sciuromorpha</taxon>
        <taxon>Sciuridae</taxon>
        <taxon>Xerinae</taxon>
        <taxon>Marmotini</taxon>
        <taxon>Marmota</taxon>
    </lineage>
</organism>
<reference evidence="2" key="1">
    <citation type="submission" date="2019-04" db="EMBL/GenBank/DDBJ databases">
        <authorList>
            <person name="Alioto T."/>
            <person name="Alioto T."/>
        </authorList>
    </citation>
    <scope>NUCLEOTIDE SEQUENCE [LARGE SCALE GENOMIC DNA]</scope>
</reference>
<evidence type="ECO:0000313" key="3">
    <source>
        <dbReference type="Proteomes" id="UP000335636"/>
    </source>
</evidence>
<protein>
    <recommendedName>
        <fullName evidence="1">ABC transporter domain-containing protein</fullName>
    </recommendedName>
</protein>
<dbReference type="GO" id="GO:0005524">
    <property type="term" value="F:ATP binding"/>
    <property type="evidence" value="ECO:0007669"/>
    <property type="project" value="InterPro"/>
</dbReference>
<dbReference type="InterPro" id="IPR003439">
    <property type="entry name" value="ABC_transporter-like_ATP-bd"/>
</dbReference>
<feature type="domain" description="ABC transporter" evidence="1">
    <location>
        <begin position="25"/>
        <end position="66"/>
    </location>
</feature>
<dbReference type="PANTHER" id="PTHR43394:SF27">
    <property type="entry name" value="ATP-DEPENDENT TRANSLOCASE ABCB1-LIKE"/>
    <property type="match status" value="1"/>
</dbReference>
<gene>
    <name evidence="2" type="ORF">MONAX_5E037482</name>
</gene>
<proteinExistence type="predicted"/>
<dbReference type="PANTHER" id="PTHR43394">
    <property type="entry name" value="ATP-DEPENDENT PERMEASE MDL1, MITOCHONDRIAL"/>
    <property type="match status" value="1"/>
</dbReference>
<dbReference type="GO" id="GO:0005743">
    <property type="term" value="C:mitochondrial inner membrane"/>
    <property type="evidence" value="ECO:0007669"/>
    <property type="project" value="TreeGrafter"/>
</dbReference>
<dbReference type="GO" id="GO:0090374">
    <property type="term" value="P:oligopeptide export from mitochondrion"/>
    <property type="evidence" value="ECO:0007669"/>
    <property type="project" value="TreeGrafter"/>
</dbReference>
<dbReference type="GO" id="GO:0016887">
    <property type="term" value="F:ATP hydrolysis activity"/>
    <property type="evidence" value="ECO:0007669"/>
    <property type="project" value="InterPro"/>
</dbReference>
<dbReference type="Pfam" id="PF00005">
    <property type="entry name" value="ABC_tran"/>
    <property type="match status" value="1"/>
</dbReference>
<accession>A0A5E4CXG3</accession>
<dbReference type="Gene3D" id="3.40.50.300">
    <property type="entry name" value="P-loop containing nucleotide triphosphate hydrolases"/>
    <property type="match status" value="1"/>
</dbReference>
<evidence type="ECO:0000259" key="1">
    <source>
        <dbReference type="Pfam" id="PF00005"/>
    </source>
</evidence>
<dbReference type="SUPFAM" id="SSF52540">
    <property type="entry name" value="P-loop containing nucleoside triphosphate hydrolases"/>
    <property type="match status" value="1"/>
</dbReference>
<name>A0A5E4CXG3_MARMO</name>